<keyword evidence="2" id="KW-0812">Transmembrane</keyword>
<dbReference type="Gene3D" id="2.40.70.10">
    <property type="entry name" value="Acid Proteases"/>
    <property type="match status" value="2"/>
</dbReference>
<protein>
    <recommendedName>
        <fullName evidence="4">Peptidase A1 domain-containing protein</fullName>
    </recommendedName>
</protein>
<evidence type="ECO:0000259" key="4">
    <source>
        <dbReference type="PROSITE" id="PS51767"/>
    </source>
</evidence>
<evidence type="ECO:0000256" key="2">
    <source>
        <dbReference type="SAM" id="Phobius"/>
    </source>
</evidence>
<dbReference type="SUPFAM" id="SSF50630">
    <property type="entry name" value="Acid proteases"/>
    <property type="match status" value="1"/>
</dbReference>
<gene>
    <name evidence="5" type="ORF">N8I77_003377</name>
</gene>
<comment type="caution">
    <text evidence="5">The sequence shown here is derived from an EMBL/GenBank/DDBJ whole genome shotgun (WGS) entry which is preliminary data.</text>
</comment>
<dbReference type="InterPro" id="IPR033121">
    <property type="entry name" value="PEPTIDASE_A1"/>
</dbReference>
<evidence type="ECO:0000256" key="3">
    <source>
        <dbReference type="SAM" id="SignalP"/>
    </source>
</evidence>
<accession>A0AAD9W6P7</accession>
<name>A0AAD9W6P7_PHOAM</name>
<dbReference type="PROSITE" id="PS51767">
    <property type="entry name" value="PEPTIDASE_A1"/>
    <property type="match status" value="1"/>
</dbReference>
<keyword evidence="2" id="KW-0472">Membrane</keyword>
<dbReference type="AlphaFoldDB" id="A0AAD9W6P7"/>
<feature type="transmembrane region" description="Helical" evidence="2">
    <location>
        <begin position="397"/>
        <end position="415"/>
    </location>
</feature>
<feature type="transmembrane region" description="Helical" evidence="2">
    <location>
        <begin position="503"/>
        <end position="525"/>
    </location>
</feature>
<keyword evidence="6" id="KW-1185">Reference proteome</keyword>
<feature type="region of interest" description="Disordered" evidence="1">
    <location>
        <begin position="654"/>
        <end position="680"/>
    </location>
</feature>
<dbReference type="Pfam" id="PF00026">
    <property type="entry name" value="Asp"/>
    <property type="match status" value="1"/>
</dbReference>
<dbReference type="Proteomes" id="UP001265746">
    <property type="component" value="Unassembled WGS sequence"/>
</dbReference>
<evidence type="ECO:0000313" key="6">
    <source>
        <dbReference type="Proteomes" id="UP001265746"/>
    </source>
</evidence>
<feature type="domain" description="Peptidase A1" evidence="4">
    <location>
        <begin position="42"/>
        <end position="386"/>
    </location>
</feature>
<feature type="region of interest" description="Disordered" evidence="1">
    <location>
        <begin position="539"/>
        <end position="621"/>
    </location>
</feature>
<feature type="transmembrane region" description="Helical" evidence="2">
    <location>
        <begin position="352"/>
        <end position="376"/>
    </location>
</feature>
<sequence length="699" mass="74425">MFPQLFSTAAVIALSTAAPSPRSVDGFAAIPLSWKYGGLPKITADIVWGTPGQNSSVETVFDTGSDGFWVAGPNNLAFYGTKYKGDRGPCNETLVPYYDWTVSTTHTPAVDNIFSYAYAGNAHIVKTFYTMNDTIGFAQSSYPKLPNRRVSVSNETLLATGDDTTCGGYSTDHSILGMGPGADFRKDLLDDGVVSSNTLSIWFDQAPDDLKGTYSGTALVGALPPSSKYSGSLTTVESDWSQGNYYATTPEFRTAPLNNTGNTSVIPLEFTPATCLLDSGSPNLELPISTDITNITGLTVVPFTSILAYEGSCESIPAAATLDFNFQNVTISLPYRNLIRGYLDGVEPGYCVLSAFLGETSCTLGAPFFSAAVIVLDDANKEISLAQGGISTGATDGLALLLVVMLLFTAIALHWNMSPDALLHSQLVGWGLGMIVASAMGHVGMVLLRNRYYKKHNKAYVYTDKWLVVAGEAILCLSYVVVLGTCIFLLTKAQCSDTKLPGCAVGVAAAPILAILTLLQMFFAGKSYAQFRKMRKAEEQSLEQRRRQRSTSSVGSLASSGQSTPSERFRDETNIYMPAPDAPPSIHSPPGGDPYQAQPVPIGRHPSTGGYHPNEYNSLSHGVPMTSAPLQQGFAPPQQGFAPPQQGFAPPQQGFAPPQQGFAPPQQGFAQGPLPAQNTSIPFSGNFSGNFHGNPMGMA</sequence>
<feature type="signal peptide" evidence="3">
    <location>
        <begin position="1"/>
        <end position="17"/>
    </location>
</feature>
<dbReference type="InterPro" id="IPR021109">
    <property type="entry name" value="Peptidase_aspartic_dom_sf"/>
</dbReference>
<evidence type="ECO:0000313" key="5">
    <source>
        <dbReference type="EMBL" id="KAK2609908.1"/>
    </source>
</evidence>
<feature type="transmembrane region" description="Helical" evidence="2">
    <location>
        <begin position="427"/>
        <end position="448"/>
    </location>
</feature>
<keyword evidence="3" id="KW-0732">Signal</keyword>
<keyword evidence="2" id="KW-1133">Transmembrane helix</keyword>
<feature type="compositionally biased region" description="Low complexity" evidence="1">
    <location>
        <begin position="654"/>
        <end position="677"/>
    </location>
</feature>
<evidence type="ECO:0000256" key="1">
    <source>
        <dbReference type="SAM" id="MobiDB-lite"/>
    </source>
</evidence>
<proteinExistence type="predicted"/>
<feature type="transmembrane region" description="Helical" evidence="2">
    <location>
        <begin position="469"/>
        <end position="491"/>
    </location>
</feature>
<feature type="compositionally biased region" description="Low complexity" evidence="1">
    <location>
        <begin position="550"/>
        <end position="564"/>
    </location>
</feature>
<organism evidence="5 6">
    <name type="scientific">Phomopsis amygdali</name>
    <name type="common">Fusicoccum amygdali</name>
    <dbReference type="NCBI Taxonomy" id="1214568"/>
    <lineage>
        <taxon>Eukaryota</taxon>
        <taxon>Fungi</taxon>
        <taxon>Dikarya</taxon>
        <taxon>Ascomycota</taxon>
        <taxon>Pezizomycotina</taxon>
        <taxon>Sordariomycetes</taxon>
        <taxon>Sordariomycetidae</taxon>
        <taxon>Diaporthales</taxon>
        <taxon>Diaporthaceae</taxon>
        <taxon>Diaporthe</taxon>
    </lineage>
</organism>
<dbReference type="EMBL" id="JAUJFL010000002">
    <property type="protein sequence ID" value="KAK2609908.1"/>
    <property type="molecule type" value="Genomic_DNA"/>
</dbReference>
<feature type="chain" id="PRO_5041931877" description="Peptidase A1 domain-containing protein" evidence="3">
    <location>
        <begin position="18"/>
        <end position="699"/>
    </location>
</feature>
<reference evidence="5" key="1">
    <citation type="submission" date="2023-06" db="EMBL/GenBank/DDBJ databases">
        <authorList>
            <person name="Noh H."/>
        </authorList>
    </citation>
    <scope>NUCLEOTIDE SEQUENCE</scope>
    <source>
        <strain evidence="5">DUCC20226</strain>
    </source>
</reference>